<dbReference type="InterPro" id="IPR008767">
    <property type="entry name" value="Phage_SPP1_head-tail_adaptor"/>
</dbReference>
<dbReference type="EMBL" id="LQYS01000114">
    <property type="protein sequence ID" value="KYD07639.1"/>
    <property type="molecule type" value="Genomic_DNA"/>
</dbReference>
<reference evidence="1 2" key="1">
    <citation type="submission" date="2016-01" db="EMBL/GenBank/DDBJ databases">
        <title>Draft Genome Sequences of Seven Thermophilic Sporeformers Isolated from Foods.</title>
        <authorList>
            <person name="Berendsen E.M."/>
            <person name="Wells-Bennik M.H."/>
            <person name="Krawcyk A.O."/>
            <person name="De Jong A."/>
            <person name="Holsappel S."/>
            <person name="Eijlander R.T."/>
            <person name="Kuipers O.P."/>
        </authorList>
    </citation>
    <scope>NUCLEOTIDE SEQUENCE [LARGE SCALE GENOMIC DNA]</scope>
    <source>
        <strain evidence="1 2">B4119</strain>
    </source>
</reference>
<dbReference type="PATRIC" id="fig|81408.3.peg.934"/>
<dbReference type="InterPro" id="IPR038666">
    <property type="entry name" value="SSP1_head-tail_sf"/>
</dbReference>
<dbReference type="Pfam" id="PF05521">
    <property type="entry name" value="Phage_HCP"/>
    <property type="match status" value="1"/>
</dbReference>
<dbReference type="Gene3D" id="2.40.10.270">
    <property type="entry name" value="Bacteriophage SPP1 head-tail adaptor protein"/>
    <property type="match status" value="1"/>
</dbReference>
<accession>A0A150L6F8</accession>
<dbReference type="STRING" id="81408.B4119_3390"/>
<name>A0A150L6F8_9BACL</name>
<protein>
    <recommendedName>
        <fullName evidence="3">Phage head-tail adaptor</fullName>
    </recommendedName>
</protein>
<evidence type="ECO:0008006" key="3">
    <source>
        <dbReference type="Google" id="ProtNLM"/>
    </source>
</evidence>
<dbReference type="NCBIfam" id="TIGR01563">
    <property type="entry name" value="gp16_SPP1"/>
    <property type="match status" value="1"/>
</dbReference>
<dbReference type="AlphaFoldDB" id="A0A150L6F8"/>
<sequence length="106" mass="12573">MNPGRLKHRIEIQEKKTVKDPVTKLPTETFVTVYSCWAEIEQPTGRRFFEAAVAHLEYAVFFHIRYREGIKPGMYVKFDDTTYLIEQVRPDLHRKRTTTLQCKEVV</sequence>
<evidence type="ECO:0000313" key="2">
    <source>
        <dbReference type="Proteomes" id="UP000075455"/>
    </source>
</evidence>
<proteinExistence type="predicted"/>
<dbReference type="RefSeq" id="WP_061580064.1">
    <property type="nucleotide sequence ID" value="NZ_LQYS01000114.1"/>
</dbReference>
<gene>
    <name evidence="1" type="ORF">B4119_3390</name>
</gene>
<comment type="caution">
    <text evidence="1">The sequence shown here is derived from an EMBL/GenBank/DDBJ whole genome shotgun (WGS) entry which is preliminary data.</text>
</comment>
<evidence type="ECO:0000313" key="1">
    <source>
        <dbReference type="EMBL" id="KYD07639.1"/>
    </source>
</evidence>
<dbReference type="Proteomes" id="UP000075455">
    <property type="component" value="Unassembled WGS sequence"/>
</dbReference>
<organism evidence="1 2">
    <name type="scientific">Saccharococcus caldoxylosilyticus</name>
    <dbReference type="NCBI Taxonomy" id="81408"/>
    <lineage>
        <taxon>Bacteria</taxon>
        <taxon>Bacillati</taxon>
        <taxon>Bacillota</taxon>
        <taxon>Bacilli</taxon>
        <taxon>Bacillales</taxon>
        <taxon>Anoxybacillaceae</taxon>
        <taxon>Saccharococcus</taxon>
    </lineage>
</organism>